<evidence type="ECO:0000256" key="1">
    <source>
        <dbReference type="SAM" id="MobiDB-lite"/>
    </source>
</evidence>
<sequence precursor="true">MTTRCLRRIGAALVPWVATASLLAAPIGQPTPPPCSPEGVCTPERPTWGYTKTKWRPWPGTTTGQSQPGEEAPVGSGIIGPNKHPAPEAEDKMAPPKVEALEPTPDEPAATDEGMDLPTNEEFDTDARPARPNRPAPAAEPNPLQPPRPAFMEDSLPFGGPGDDGPALPGQPAAPAENPGSGLPFGQPPAAPSGLFDSGMILPPASTTLTKTNRDAPPQLPFSMQSARPAAPQPAVARPRYEVATASMVVPAAATDSRSQASQPAQASVIPTTNGTSHNRNAGFQQRKKASELGDTPPHLPAGLFGNR</sequence>
<protein>
    <submittedName>
        <fullName evidence="3">Uncharacterized protein</fullName>
    </submittedName>
</protein>
<feature type="signal peptide" evidence="2">
    <location>
        <begin position="1"/>
        <end position="20"/>
    </location>
</feature>
<evidence type="ECO:0000256" key="2">
    <source>
        <dbReference type="SAM" id="SignalP"/>
    </source>
</evidence>
<evidence type="ECO:0000313" key="4">
    <source>
        <dbReference type="Proteomes" id="UP000315750"/>
    </source>
</evidence>
<dbReference type="EMBL" id="CP036278">
    <property type="protein sequence ID" value="QDU53939.1"/>
    <property type="molecule type" value="Genomic_DNA"/>
</dbReference>
<feature type="compositionally biased region" description="Low complexity" evidence="1">
    <location>
        <begin position="259"/>
        <end position="268"/>
    </location>
</feature>
<dbReference type="Proteomes" id="UP000315750">
    <property type="component" value="Chromosome"/>
</dbReference>
<dbReference type="AlphaFoldDB" id="A0A518AGW0"/>
<keyword evidence="2" id="KW-0732">Signal</keyword>
<name>A0A518AGW0_9BACT</name>
<feature type="chain" id="PRO_5021962289" evidence="2">
    <location>
        <begin position="21"/>
        <end position="308"/>
    </location>
</feature>
<reference evidence="3 4" key="1">
    <citation type="submission" date="2019-02" db="EMBL/GenBank/DDBJ databases">
        <title>Deep-cultivation of Planctomycetes and their phenomic and genomic characterization uncovers novel biology.</title>
        <authorList>
            <person name="Wiegand S."/>
            <person name="Jogler M."/>
            <person name="Boedeker C."/>
            <person name="Pinto D."/>
            <person name="Vollmers J."/>
            <person name="Rivas-Marin E."/>
            <person name="Kohn T."/>
            <person name="Peeters S.H."/>
            <person name="Heuer A."/>
            <person name="Rast P."/>
            <person name="Oberbeckmann S."/>
            <person name="Bunk B."/>
            <person name="Jeske O."/>
            <person name="Meyerdierks A."/>
            <person name="Storesund J.E."/>
            <person name="Kallscheuer N."/>
            <person name="Luecker S."/>
            <person name="Lage O.M."/>
            <person name="Pohl T."/>
            <person name="Merkel B.J."/>
            <person name="Hornburger P."/>
            <person name="Mueller R.-W."/>
            <person name="Bruemmer F."/>
            <person name="Labrenz M."/>
            <person name="Spormann A.M."/>
            <person name="Op den Camp H."/>
            <person name="Overmann J."/>
            <person name="Amann R."/>
            <person name="Jetten M.S.M."/>
            <person name="Mascher T."/>
            <person name="Medema M.H."/>
            <person name="Devos D.P."/>
            <person name="Kaster A.-K."/>
            <person name="Ovreas L."/>
            <person name="Rohde M."/>
            <person name="Galperin M.Y."/>
            <person name="Jogler C."/>
        </authorList>
    </citation>
    <scope>NUCLEOTIDE SEQUENCE [LARGE SCALE GENOMIC DNA]</scope>
    <source>
        <strain evidence="3 4">Pan181</strain>
    </source>
</reference>
<gene>
    <name evidence="3" type="ORF">Pan181_01180</name>
</gene>
<feature type="compositionally biased region" description="Low complexity" evidence="1">
    <location>
        <begin position="227"/>
        <end position="237"/>
    </location>
</feature>
<feature type="region of interest" description="Disordered" evidence="1">
    <location>
        <begin position="30"/>
        <end position="237"/>
    </location>
</feature>
<dbReference type="RefSeq" id="WP_145244978.1">
    <property type="nucleotide sequence ID" value="NZ_CP036278.1"/>
</dbReference>
<dbReference type="OrthoDB" id="292768at2"/>
<keyword evidence="4" id="KW-1185">Reference proteome</keyword>
<organism evidence="3 4">
    <name type="scientific">Aeoliella mucimassa</name>
    <dbReference type="NCBI Taxonomy" id="2527972"/>
    <lineage>
        <taxon>Bacteria</taxon>
        <taxon>Pseudomonadati</taxon>
        <taxon>Planctomycetota</taxon>
        <taxon>Planctomycetia</taxon>
        <taxon>Pirellulales</taxon>
        <taxon>Lacipirellulaceae</taxon>
        <taxon>Aeoliella</taxon>
    </lineage>
</organism>
<evidence type="ECO:0000313" key="3">
    <source>
        <dbReference type="EMBL" id="QDU53939.1"/>
    </source>
</evidence>
<feature type="compositionally biased region" description="Basic and acidic residues" evidence="1">
    <location>
        <begin position="85"/>
        <end position="94"/>
    </location>
</feature>
<proteinExistence type="predicted"/>
<feature type="compositionally biased region" description="Low complexity" evidence="1">
    <location>
        <begin position="164"/>
        <end position="176"/>
    </location>
</feature>
<accession>A0A518AGW0</accession>
<feature type="compositionally biased region" description="Polar residues" evidence="1">
    <location>
        <begin position="269"/>
        <end position="284"/>
    </location>
</feature>
<feature type="region of interest" description="Disordered" evidence="1">
    <location>
        <begin position="254"/>
        <end position="308"/>
    </location>
</feature>
<dbReference type="KEGG" id="amuc:Pan181_01180"/>
<feature type="compositionally biased region" description="Pro residues" evidence="1">
    <location>
        <begin position="132"/>
        <end position="149"/>
    </location>
</feature>
<feature type="compositionally biased region" description="Acidic residues" evidence="1">
    <location>
        <begin position="109"/>
        <end position="124"/>
    </location>
</feature>